<feature type="domain" description="RNA polymerase sigma factor 70 region 4 type 2" evidence="7">
    <location>
        <begin position="133"/>
        <end position="174"/>
    </location>
</feature>
<dbReference type="SUPFAM" id="SSF88946">
    <property type="entry name" value="Sigma2 domain of RNA polymerase sigma factors"/>
    <property type="match status" value="1"/>
</dbReference>
<dbReference type="PANTHER" id="PTHR43133">
    <property type="entry name" value="RNA POLYMERASE ECF-TYPE SIGMA FACTO"/>
    <property type="match status" value="1"/>
</dbReference>
<sequence>MSLPQNVDMDLWLSVREGNRNAFDAIYHRHVQAIFASIYKMIDSRQDAEDIAQEVFLDLWVKRDRIEIQASLFNYLFSVARYKTIRHLKNKSLLPKSLDLLLEHADAEDLPLDCVLPGDAGLHQAAAVFNQEVSQLPPQMKKVYSLYTDEQKSVKEIASILDISPNTVKNHLAKVGRRLRLTVGRLYFLFF</sequence>
<dbReference type="Proteomes" id="UP000659124">
    <property type="component" value="Unassembled WGS sequence"/>
</dbReference>
<keyword evidence="5" id="KW-0804">Transcription</keyword>
<evidence type="ECO:0000256" key="2">
    <source>
        <dbReference type="ARBA" id="ARBA00023015"/>
    </source>
</evidence>
<dbReference type="SUPFAM" id="SSF88659">
    <property type="entry name" value="Sigma3 and sigma4 domains of RNA polymerase sigma factors"/>
    <property type="match status" value="1"/>
</dbReference>
<gene>
    <name evidence="8" type="ORF">ICL07_31020</name>
</gene>
<dbReference type="InterPro" id="IPR007627">
    <property type="entry name" value="RNA_pol_sigma70_r2"/>
</dbReference>
<dbReference type="NCBIfam" id="TIGR02937">
    <property type="entry name" value="sigma70-ECF"/>
    <property type="match status" value="1"/>
</dbReference>
<evidence type="ECO:0000313" key="8">
    <source>
        <dbReference type="EMBL" id="MBC9934851.1"/>
    </source>
</evidence>
<organism evidence="8 9">
    <name type="scientific">Chitinophaga qingshengii</name>
    <dbReference type="NCBI Taxonomy" id="1569794"/>
    <lineage>
        <taxon>Bacteria</taxon>
        <taxon>Pseudomonadati</taxon>
        <taxon>Bacteroidota</taxon>
        <taxon>Chitinophagia</taxon>
        <taxon>Chitinophagales</taxon>
        <taxon>Chitinophagaceae</taxon>
        <taxon>Chitinophaga</taxon>
    </lineage>
</organism>
<dbReference type="Pfam" id="PF08281">
    <property type="entry name" value="Sigma70_r4_2"/>
    <property type="match status" value="1"/>
</dbReference>
<comment type="similarity">
    <text evidence="1">Belongs to the sigma-70 factor family. ECF subfamily.</text>
</comment>
<keyword evidence="3" id="KW-0731">Sigma factor</keyword>
<dbReference type="InterPro" id="IPR014284">
    <property type="entry name" value="RNA_pol_sigma-70_dom"/>
</dbReference>
<protein>
    <submittedName>
        <fullName evidence="8">Sigma-70 family RNA polymerase sigma factor</fullName>
    </submittedName>
</protein>
<keyword evidence="9" id="KW-1185">Reference proteome</keyword>
<dbReference type="InterPro" id="IPR013249">
    <property type="entry name" value="RNA_pol_sigma70_r4_t2"/>
</dbReference>
<dbReference type="Gene3D" id="1.10.1740.10">
    <property type="match status" value="1"/>
</dbReference>
<evidence type="ECO:0000259" key="6">
    <source>
        <dbReference type="Pfam" id="PF04542"/>
    </source>
</evidence>
<reference evidence="8 9" key="1">
    <citation type="submission" date="2020-09" db="EMBL/GenBank/DDBJ databases">
        <title>Genome sequences of type strains of Chitinophaga qingshengii and Chitinophaga varians.</title>
        <authorList>
            <person name="Kittiwongwattana C."/>
        </authorList>
    </citation>
    <scope>NUCLEOTIDE SEQUENCE [LARGE SCALE GENOMIC DNA]</scope>
    <source>
        <strain evidence="8 9">JCM 30026</strain>
    </source>
</reference>
<dbReference type="RefSeq" id="WP_188091934.1">
    <property type="nucleotide sequence ID" value="NZ_JACVFC010000006.1"/>
</dbReference>
<dbReference type="InterPro" id="IPR036388">
    <property type="entry name" value="WH-like_DNA-bd_sf"/>
</dbReference>
<keyword evidence="2" id="KW-0805">Transcription regulation</keyword>
<dbReference type="InterPro" id="IPR013324">
    <property type="entry name" value="RNA_pol_sigma_r3/r4-like"/>
</dbReference>
<comment type="caution">
    <text evidence="8">The sequence shown here is derived from an EMBL/GenBank/DDBJ whole genome shotgun (WGS) entry which is preliminary data.</text>
</comment>
<dbReference type="InterPro" id="IPR013325">
    <property type="entry name" value="RNA_pol_sigma_r2"/>
</dbReference>
<dbReference type="PANTHER" id="PTHR43133:SF8">
    <property type="entry name" value="RNA POLYMERASE SIGMA FACTOR HI_1459-RELATED"/>
    <property type="match status" value="1"/>
</dbReference>
<accession>A0ABR7TWI9</accession>
<evidence type="ECO:0000313" key="9">
    <source>
        <dbReference type="Proteomes" id="UP000659124"/>
    </source>
</evidence>
<evidence type="ECO:0000256" key="3">
    <source>
        <dbReference type="ARBA" id="ARBA00023082"/>
    </source>
</evidence>
<evidence type="ECO:0000256" key="4">
    <source>
        <dbReference type="ARBA" id="ARBA00023125"/>
    </source>
</evidence>
<name>A0ABR7TWI9_9BACT</name>
<dbReference type="Pfam" id="PF04542">
    <property type="entry name" value="Sigma70_r2"/>
    <property type="match status" value="1"/>
</dbReference>
<dbReference type="InterPro" id="IPR039425">
    <property type="entry name" value="RNA_pol_sigma-70-like"/>
</dbReference>
<keyword evidence="4" id="KW-0238">DNA-binding</keyword>
<dbReference type="EMBL" id="JACVFC010000006">
    <property type="protein sequence ID" value="MBC9934851.1"/>
    <property type="molecule type" value="Genomic_DNA"/>
</dbReference>
<evidence type="ECO:0000256" key="5">
    <source>
        <dbReference type="ARBA" id="ARBA00023163"/>
    </source>
</evidence>
<evidence type="ECO:0000259" key="7">
    <source>
        <dbReference type="Pfam" id="PF08281"/>
    </source>
</evidence>
<evidence type="ECO:0000256" key="1">
    <source>
        <dbReference type="ARBA" id="ARBA00010641"/>
    </source>
</evidence>
<dbReference type="Gene3D" id="1.10.10.10">
    <property type="entry name" value="Winged helix-like DNA-binding domain superfamily/Winged helix DNA-binding domain"/>
    <property type="match status" value="1"/>
</dbReference>
<feature type="domain" description="RNA polymerase sigma-70 region 2" evidence="6">
    <location>
        <begin position="26"/>
        <end position="91"/>
    </location>
</feature>
<proteinExistence type="inferred from homology"/>